<organism evidence="2 3">
    <name type="scientific">Nocardiopsis changdeensis</name>
    <dbReference type="NCBI Taxonomy" id="2831969"/>
    <lineage>
        <taxon>Bacteria</taxon>
        <taxon>Bacillati</taxon>
        <taxon>Actinomycetota</taxon>
        <taxon>Actinomycetes</taxon>
        <taxon>Streptosporangiales</taxon>
        <taxon>Nocardiopsidaceae</taxon>
        <taxon>Nocardiopsis</taxon>
    </lineage>
</organism>
<dbReference type="EMBL" id="CP074133">
    <property type="protein sequence ID" value="QUX24806.1"/>
    <property type="molecule type" value="Genomic_DNA"/>
</dbReference>
<reference evidence="2 3" key="1">
    <citation type="submission" date="2021-05" db="EMBL/GenBank/DDBJ databases">
        <title>Direct Submission.</title>
        <authorList>
            <person name="Li K."/>
            <person name="Gao J."/>
        </authorList>
    </citation>
    <scope>NUCLEOTIDE SEQUENCE [LARGE SCALE GENOMIC DNA]</scope>
    <source>
        <strain evidence="2 3">Mg02</strain>
    </source>
</reference>
<evidence type="ECO:0000313" key="2">
    <source>
        <dbReference type="EMBL" id="QUX24806.1"/>
    </source>
</evidence>
<name>A0ABX8BRX2_9ACTN</name>
<keyword evidence="1" id="KW-0472">Membrane</keyword>
<feature type="transmembrane region" description="Helical" evidence="1">
    <location>
        <begin position="76"/>
        <end position="99"/>
    </location>
</feature>
<sequence>MKDLRWFPAVTTHAFFGMLLHNWILTSMESAAREITLGAGLALSWFLFLVVVFSLLPFQGTRGRPGSSARAVRPVVGAGALVLAAGHVLLLPLGLWYTVRYESLGLLPLLVTAETIGLPALAVLLWQRPWRRPERAAGRPEVPKLLGLRDPARMPPGWVPVVFYRSDLFPHNLRDHPLEIDGDRVGELTPGESLVIGLPPGEHTARIPVSPGKYPFSFAAVPGRTVHLYVGADTRIALWNPTVTRQEHSA</sequence>
<feature type="transmembrane region" description="Helical" evidence="1">
    <location>
        <begin position="37"/>
        <end position="56"/>
    </location>
</feature>
<evidence type="ECO:0000256" key="1">
    <source>
        <dbReference type="SAM" id="Phobius"/>
    </source>
</evidence>
<evidence type="ECO:0000313" key="3">
    <source>
        <dbReference type="Proteomes" id="UP000676079"/>
    </source>
</evidence>
<dbReference type="RefSeq" id="WP_220560260.1">
    <property type="nucleotide sequence ID" value="NZ_CP074133.1"/>
</dbReference>
<gene>
    <name evidence="2" type="ORF">KGD84_11395</name>
</gene>
<feature type="transmembrane region" description="Helical" evidence="1">
    <location>
        <begin position="7"/>
        <end position="25"/>
    </location>
</feature>
<keyword evidence="1" id="KW-0812">Transmembrane</keyword>
<dbReference type="Proteomes" id="UP000676079">
    <property type="component" value="Chromosome"/>
</dbReference>
<feature type="transmembrane region" description="Helical" evidence="1">
    <location>
        <begin position="105"/>
        <end position="126"/>
    </location>
</feature>
<proteinExistence type="predicted"/>
<protein>
    <submittedName>
        <fullName evidence="2">Uncharacterized protein</fullName>
    </submittedName>
</protein>
<accession>A0ABX8BRX2</accession>
<keyword evidence="3" id="KW-1185">Reference proteome</keyword>
<keyword evidence="1" id="KW-1133">Transmembrane helix</keyword>